<dbReference type="GO" id="GO:0048188">
    <property type="term" value="C:Set1C/COMPASS complex"/>
    <property type="evidence" value="ECO:0007669"/>
    <property type="project" value="EnsemblFungi"/>
</dbReference>
<feature type="domain" description="BOD1/SHG1" evidence="1">
    <location>
        <begin position="11"/>
        <end position="115"/>
    </location>
</feature>
<accession>A0A0C7NA27</accession>
<name>A0A0C7NA27_9SACH</name>
<dbReference type="Proteomes" id="UP000054304">
    <property type="component" value="Unassembled WGS sequence"/>
</dbReference>
<dbReference type="GeneID" id="34688282"/>
<reference evidence="2 3" key="1">
    <citation type="submission" date="2014-12" db="EMBL/GenBank/DDBJ databases">
        <authorList>
            <person name="Neuveglise Cecile"/>
        </authorList>
    </citation>
    <scope>NUCLEOTIDE SEQUENCE [LARGE SCALE GENOMIC DNA]</scope>
    <source>
        <strain evidence="2 3">CBS 12615</strain>
    </source>
</reference>
<dbReference type="InterPro" id="IPR055264">
    <property type="entry name" value="BOD1/SHG1_dom"/>
</dbReference>
<proteinExistence type="predicted"/>
<dbReference type="HOGENOM" id="CLU_139264_0_0_1"/>
<dbReference type="GO" id="GO:0042800">
    <property type="term" value="F:histone H3K4 methyltransferase activity"/>
    <property type="evidence" value="ECO:0007669"/>
    <property type="project" value="EnsemblFungi"/>
</dbReference>
<dbReference type="Pfam" id="PF05205">
    <property type="entry name" value="COMPASS-Shg1"/>
    <property type="match status" value="1"/>
</dbReference>
<evidence type="ECO:0000313" key="2">
    <source>
        <dbReference type="EMBL" id="CEP64716.1"/>
    </source>
</evidence>
<dbReference type="RefSeq" id="XP_022630920.1">
    <property type="nucleotide sequence ID" value="XM_022772788.1"/>
</dbReference>
<organism evidence="2 3">
    <name type="scientific">Lachancea lanzarotensis</name>
    <dbReference type="NCBI Taxonomy" id="1245769"/>
    <lineage>
        <taxon>Eukaryota</taxon>
        <taxon>Fungi</taxon>
        <taxon>Dikarya</taxon>
        <taxon>Ascomycota</taxon>
        <taxon>Saccharomycotina</taxon>
        <taxon>Saccharomycetes</taxon>
        <taxon>Saccharomycetales</taxon>
        <taxon>Saccharomycetaceae</taxon>
        <taxon>Lachancea</taxon>
    </lineage>
</organism>
<dbReference type="AlphaFoldDB" id="A0A0C7NA27"/>
<evidence type="ECO:0000313" key="3">
    <source>
        <dbReference type="Proteomes" id="UP000054304"/>
    </source>
</evidence>
<protein>
    <submittedName>
        <fullName evidence="2">LALA0S13e01420g1_1</fullName>
    </submittedName>
</protein>
<dbReference type="EMBL" id="LN736372">
    <property type="protein sequence ID" value="CEP64716.1"/>
    <property type="molecule type" value="Genomic_DNA"/>
</dbReference>
<gene>
    <name evidence="2" type="ORF">LALA0_S13e01420g</name>
</gene>
<sequence>MTSNEIDPAVKLADEFKKRGSFDEQKSRILAEVIEGTDGMSLEEFVRTRTATLVNTIVQEDESLIFKNRGSTSALIEGRLVKNGFEELNTESIHIDAILRKMVEDPAFKESLKERLLAKCDYDMTEKNERVTGEKDSSSAE</sequence>
<evidence type="ECO:0000259" key="1">
    <source>
        <dbReference type="Pfam" id="PF05205"/>
    </source>
</evidence>
<dbReference type="STRING" id="1245769.A0A0C7NA27"/>
<dbReference type="OrthoDB" id="5579731at2759"/>
<keyword evidence="3" id="KW-1185">Reference proteome</keyword>